<dbReference type="InterPro" id="IPR007446">
    <property type="entry name" value="PilP"/>
</dbReference>
<dbReference type="RefSeq" id="WP_129122057.1">
    <property type="nucleotide sequence ID" value="NZ_PEIB01000009.1"/>
</dbReference>
<sequence length="172" mass="18539">MKFKHVVVTSLIAGLAGCHTSNDSDLDAFITQTKASAKITATQVPELPRYQAVAFVPSGKNQPFALGGELDADTGGKNVIDCWQPDYNNESYPLARYDVTSLTFKGVMGQANALFALIETPEGQIETARIGDILGNNHGRIARVGKAELELVEQLSDGRGCWQSRTTKLALN</sequence>
<protein>
    <submittedName>
        <fullName evidence="1">Pilus assembly protein PilP</fullName>
    </submittedName>
</protein>
<dbReference type="PROSITE" id="PS51257">
    <property type="entry name" value="PROKAR_LIPOPROTEIN"/>
    <property type="match status" value="1"/>
</dbReference>
<proteinExistence type="predicted"/>
<dbReference type="OrthoDB" id="5296580at2"/>
<organism evidence="1 2">
    <name type="scientific">Veronia nyctiphanis</name>
    <dbReference type="NCBI Taxonomy" id="1278244"/>
    <lineage>
        <taxon>Bacteria</taxon>
        <taxon>Pseudomonadati</taxon>
        <taxon>Pseudomonadota</taxon>
        <taxon>Gammaproteobacteria</taxon>
        <taxon>Vibrionales</taxon>
        <taxon>Vibrionaceae</taxon>
        <taxon>Veronia</taxon>
    </lineage>
</organism>
<name>A0A4Q0YTG3_9GAMM</name>
<dbReference type="AlphaFoldDB" id="A0A4Q0YTG3"/>
<dbReference type="PIRSF" id="PIRSF016481">
    <property type="entry name" value="Pilus_assembly_PilP"/>
    <property type="match status" value="1"/>
</dbReference>
<evidence type="ECO:0000313" key="1">
    <source>
        <dbReference type="EMBL" id="RXJ73454.1"/>
    </source>
</evidence>
<dbReference type="Proteomes" id="UP000290287">
    <property type="component" value="Unassembled WGS sequence"/>
</dbReference>
<gene>
    <name evidence="1" type="ORF">CS022_09400</name>
</gene>
<reference evidence="1 2" key="1">
    <citation type="submission" date="2017-10" db="EMBL/GenBank/DDBJ databases">
        <title>Nyctiphanis sp. nov., isolated from the stomach of the euphausiid Nyctiphanes simplex (Hansen, 1911) in the Gulf of California.</title>
        <authorList>
            <person name="Gomez-Gil B."/>
            <person name="Aguilar-Mendez M."/>
            <person name="Lopez-Cortes A."/>
            <person name="Gomez-Gutierrez J."/>
            <person name="Roque A."/>
            <person name="Lang E."/>
            <person name="Gonzalez-Castillo A."/>
        </authorList>
    </citation>
    <scope>NUCLEOTIDE SEQUENCE [LARGE SCALE GENOMIC DNA]</scope>
    <source>
        <strain evidence="1 2">CAIM 600</strain>
    </source>
</reference>
<dbReference type="EMBL" id="PEIB01000009">
    <property type="protein sequence ID" value="RXJ73454.1"/>
    <property type="molecule type" value="Genomic_DNA"/>
</dbReference>
<accession>A0A4Q0YTG3</accession>
<comment type="caution">
    <text evidence="1">The sequence shown here is derived from an EMBL/GenBank/DDBJ whole genome shotgun (WGS) entry which is preliminary data.</text>
</comment>
<keyword evidence="2" id="KW-1185">Reference proteome</keyword>
<evidence type="ECO:0000313" key="2">
    <source>
        <dbReference type="Proteomes" id="UP000290287"/>
    </source>
</evidence>
<dbReference type="Pfam" id="PF04351">
    <property type="entry name" value="PilP"/>
    <property type="match status" value="1"/>
</dbReference>
<dbReference type="Gene3D" id="2.30.30.830">
    <property type="match status" value="1"/>
</dbReference>